<dbReference type="AlphaFoldDB" id="A0A194V5S2"/>
<gene>
    <name evidence="1" type="ORF">VP1G_11067</name>
</gene>
<organism evidence="1 2">
    <name type="scientific">Cytospora mali</name>
    <name type="common">Apple Valsa canker fungus</name>
    <name type="synonym">Valsa mali</name>
    <dbReference type="NCBI Taxonomy" id="578113"/>
    <lineage>
        <taxon>Eukaryota</taxon>
        <taxon>Fungi</taxon>
        <taxon>Dikarya</taxon>
        <taxon>Ascomycota</taxon>
        <taxon>Pezizomycotina</taxon>
        <taxon>Sordariomycetes</taxon>
        <taxon>Sordariomycetidae</taxon>
        <taxon>Diaporthales</taxon>
        <taxon>Cytosporaceae</taxon>
        <taxon>Cytospora</taxon>
    </lineage>
</organism>
<dbReference type="Proteomes" id="UP000078576">
    <property type="component" value="Unassembled WGS sequence"/>
</dbReference>
<evidence type="ECO:0000313" key="2">
    <source>
        <dbReference type="Proteomes" id="UP000078576"/>
    </source>
</evidence>
<dbReference type="EMBL" id="KN714727">
    <property type="protein sequence ID" value="KUI59297.1"/>
    <property type="molecule type" value="Genomic_DNA"/>
</dbReference>
<proteinExistence type="predicted"/>
<evidence type="ECO:0000313" key="1">
    <source>
        <dbReference type="EMBL" id="KUI59297.1"/>
    </source>
</evidence>
<keyword evidence="2" id="KW-1185">Reference proteome</keyword>
<reference evidence="2" key="1">
    <citation type="submission" date="2014-12" db="EMBL/GenBank/DDBJ databases">
        <title>Genome Sequence of Valsa Canker Pathogens Uncovers a Specific Adaption of Colonization on Woody Bark.</title>
        <authorList>
            <person name="Yin Z."/>
            <person name="Liu H."/>
            <person name="Gao X."/>
            <person name="Li Z."/>
            <person name="Song N."/>
            <person name="Ke X."/>
            <person name="Dai Q."/>
            <person name="Wu Y."/>
            <person name="Sun Y."/>
            <person name="Xu J.-R."/>
            <person name="Kang Z.K."/>
            <person name="Wang L."/>
            <person name="Huang L."/>
        </authorList>
    </citation>
    <scope>NUCLEOTIDE SEQUENCE [LARGE SCALE GENOMIC DNA]</scope>
    <source>
        <strain evidence="2">SXYL134</strain>
    </source>
</reference>
<name>A0A194V5S2_CYTMA</name>
<dbReference type="OrthoDB" id="10516929at2759"/>
<sequence>MHILFVLWIDRDELQRSESDLEIGSVGLEIVESTSDAGLELRRVLARGRGGDDLVQLRGGHFDCWMVDCFR</sequence>
<protein>
    <submittedName>
        <fullName evidence="1">Uncharacterized protein</fullName>
    </submittedName>
</protein>
<accession>A0A194V5S2</accession>